<dbReference type="InterPro" id="IPR003439">
    <property type="entry name" value="ABC_transporter-like_ATP-bd"/>
</dbReference>
<evidence type="ECO:0000256" key="3">
    <source>
        <dbReference type="ARBA" id="ARBA00022989"/>
    </source>
</evidence>
<dbReference type="GO" id="GO:0005524">
    <property type="term" value="F:ATP binding"/>
    <property type="evidence" value="ECO:0007669"/>
    <property type="project" value="InterPro"/>
</dbReference>
<keyword evidence="4 5" id="KW-0472">Membrane</keyword>
<evidence type="ECO:0000313" key="9">
    <source>
        <dbReference type="Proteomes" id="UP000198510"/>
    </source>
</evidence>
<organism evidence="8 9">
    <name type="scientific">Catalinimonas alkaloidigena</name>
    <dbReference type="NCBI Taxonomy" id="1075417"/>
    <lineage>
        <taxon>Bacteria</taxon>
        <taxon>Pseudomonadati</taxon>
        <taxon>Bacteroidota</taxon>
        <taxon>Cytophagia</taxon>
        <taxon>Cytophagales</taxon>
        <taxon>Catalimonadaceae</taxon>
        <taxon>Catalinimonas</taxon>
    </lineage>
</organism>
<dbReference type="STRING" id="1075417.SAMN05421823_102418"/>
<dbReference type="Gene3D" id="1.20.1560.10">
    <property type="entry name" value="ABC transporter type 1, transmembrane domain"/>
    <property type="match status" value="1"/>
</dbReference>
<keyword evidence="3 5" id="KW-1133">Transmembrane helix</keyword>
<evidence type="ECO:0000256" key="5">
    <source>
        <dbReference type="SAM" id="Phobius"/>
    </source>
</evidence>
<dbReference type="PROSITE" id="PS50893">
    <property type="entry name" value="ABC_TRANSPORTER_2"/>
    <property type="match status" value="1"/>
</dbReference>
<dbReference type="SUPFAM" id="SSF52540">
    <property type="entry name" value="P-loop containing nucleoside triphosphate hydrolases"/>
    <property type="match status" value="1"/>
</dbReference>
<dbReference type="PROSITE" id="PS50929">
    <property type="entry name" value="ABC_TM1F"/>
    <property type="match status" value="1"/>
</dbReference>
<dbReference type="InterPro" id="IPR027417">
    <property type="entry name" value="P-loop_NTPase"/>
</dbReference>
<dbReference type="GO" id="GO:0016887">
    <property type="term" value="F:ATP hydrolysis activity"/>
    <property type="evidence" value="ECO:0007669"/>
    <property type="project" value="InterPro"/>
</dbReference>
<dbReference type="Pfam" id="PF00005">
    <property type="entry name" value="ABC_tran"/>
    <property type="match status" value="1"/>
</dbReference>
<evidence type="ECO:0000259" key="6">
    <source>
        <dbReference type="PROSITE" id="PS50893"/>
    </source>
</evidence>
<feature type="transmembrane region" description="Helical" evidence="5">
    <location>
        <begin position="168"/>
        <end position="192"/>
    </location>
</feature>
<evidence type="ECO:0000256" key="2">
    <source>
        <dbReference type="ARBA" id="ARBA00022692"/>
    </source>
</evidence>
<feature type="transmembrane region" description="Helical" evidence="5">
    <location>
        <begin position="420"/>
        <end position="437"/>
    </location>
</feature>
<dbReference type="SUPFAM" id="SSF90123">
    <property type="entry name" value="ABC transporter transmembrane region"/>
    <property type="match status" value="1"/>
</dbReference>
<dbReference type="Gene3D" id="3.40.50.300">
    <property type="entry name" value="P-loop containing nucleotide triphosphate hydrolases"/>
    <property type="match status" value="1"/>
</dbReference>
<dbReference type="Proteomes" id="UP000198510">
    <property type="component" value="Unassembled WGS sequence"/>
</dbReference>
<dbReference type="OrthoDB" id="311344at2"/>
<accession>A0A1G9AWX7</accession>
<evidence type="ECO:0000256" key="4">
    <source>
        <dbReference type="ARBA" id="ARBA00023136"/>
    </source>
</evidence>
<protein>
    <submittedName>
        <fullName evidence="8">ABC-type bacteriocin/lantibiotic exporter, contains an N-terminal double-glycine peptidase domain</fullName>
    </submittedName>
</protein>
<keyword evidence="9" id="KW-1185">Reference proteome</keyword>
<dbReference type="PANTHER" id="PTHR43394">
    <property type="entry name" value="ATP-DEPENDENT PERMEASE MDL1, MITOCHONDRIAL"/>
    <property type="match status" value="1"/>
</dbReference>
<feature type="transmembrane region" description="Helical" evidence="5">
    <location>
        <begin position="281"/>
        <end position="299"/>
    </location>
</feature>
<dbReference type="AlphaFoldDB" id="A0A1G9AWX7"/>
<dbReference type="PANTHER" id="PTHR43394:SF4">
    <property type="entry name" value="TOXIN SECRETION ABC TRANSPORTER ATP-BINDING PROTEIN"/>
    <property type="match status" value="1"/>
</dbReference>
<feature type="transmembrane region" description="Helical" evidence="5">
    <location>
        <begin position="386"/>
        <end position="414"/>
    </location>
</feature>
<dbReference type="GO" id="GO:0005886">
    <property type="term" value="C:plasma membrane"/>
    <property type="evidence" value="ECO:0007669"/>
    <property type="project" value="UniProtKB-SubCell"/>
</dbReference>
<evidence type="ECO:0000259" key="7">
    <source>
        <dbReference type="PROSITE" id="PS50929"/>
    </source>
</evidence>
<feature type="domain" description="ABC transporter" evidence="6">
    <location>
        <begin position="486"/>
        <end position="719"/>
    </location>
</feature>
<evidence type="ECO:0000256" key="1">
    <source>
        <dbReference type="ARBA" id="ARBA00004651"/>
    </source>
</evidence>
<comment type="subcellular location">
    <subcellularLocation>
        <location evidence="1">Cell membrane</location>
        <topology evidence="1">Multi-pass membrane protein</topology>
    </subcellularLocation>
</comment>
<gene>
    <name evidence="8" type="ORF">SAMN05421823_102418</name>
</gene>
<reference evidence="8 9" key="1">
    <citation type="submission" date="2016-10" db="EMBL/GenBank/DDBJ databases">
        <authorList>
            <person name="de Groot N.N."/>
        </authorList>
    </citation>
    <scope>NUCLEOTIDE SEQUENCE [LARGE SCALE GENOMIC DNA]</scope>
    <source>
        <strain evidence="8 9">DSM 25186</strain>
    </source>
</reference>
<feature type="transmembrane region" description="Helical" evidence="5">
    <location>
        <begin position="305"/>
        <end position="323"/>
    </location>
</feature>
<evidence type="ECO:0000313" key="8">
    <source>
        <dbReference type="EMBL" id="SDK31115.1"/>
    </source>
</evidence>
<dbReference type="GO" id="GO:0015421">
    <property type="term" value="F:ABC-type oligopeptide transporter activity"/>
    <property type="evidence" value="ECO:0007669"/>
    <property type="project" value="TreeGrafter"/>
</dbReference>
<feature type="domain" description="ABC transmembrane type-1" evidence="7">
    <location>
        <begin position="172"/>
        <end position="449"/>
    </location>
</feature>
<dbReference type="RefSeq" id="WP_089680052.1">
    <property type="nucleotide sequence ID" value="NZ_FNFO01000002.1"/>
</dbReference>
<dbReference type="EMBL" id="FNFO01000002">
    <property type="protein sequence ID" value="SDK31115.1"/>
    <property type="molecule type" value="Genomic_DNA"/>
</dbReference>
<dbReference type="Pfam" id="PF00664">
    <property type="entry name" value="ABC_membrane"/>
    <property type="match status" value="1"/>
</dbReference>
<dbReference type="InterPro" id="IPR036640">
    <property type="entry name" value="ABC1_TM_sf"/>
</dbReference>
<sequence>MIETAIHRLVELVRQEEAPAIEKPALSPTCDVHSLESLIAGLAERAEQVSLRILRHHIPRTLFRQHVVRADFPVVAFVQEGERWAPVIFTHDKETQAFQYTDIGEMPRAVDAELLRNLHADDHDQVLYLAVFAHETLVSEEDASGVAKVLKPVQRFYRMLKAERRDITYIYIYAIAAGLITLSLPLGIQAIIGLISGGLVFNSVVVLISLVIVGVFLSGALQVMQLTLVEILQRRLFAKAAFEFSYRVPRVKLEAWNGHHPPELMNRFFDVVTVQKGLPKVLIELTAAALQILFGLVLLAFYHPFFVFFGLALLLYLFLIFYFTGTKGLETSLTESKYKYRIAYWLQELARNVTTFKLTGRSNLALQKTDHLLDGYLRYRKKHFKVLLTQFINIVTFKTIITGSLLVLGTLLVVDRQITLGQFVASEVIIVLILGAVEKTILSMETIYDTLTGVEKIAQVTDLPLERLNGIGLPSSKQDTTPGLQLQVRKLRYTEEHQHEVLLDNLSFDLQPGERLALAGFDSSGKEALLRILAGVQTHFEGDVRFDGVSARDVYLPDLRHYVSKNVSRDDLFNGTLLENITLGKPQISYQDVRWAMSQTRLDEEVGALPEGLETELLPGGRNLPPAVASRIMLARCIVSRPRLLILNDFLQALDRRSKQEMIAMLTDSRHPWSLLCVSNDPTVLAACDRVLILHEGALVAEGTYEALHQQQNPFLQQL</sequence>
<keyword evidence="2 5" id="KW-0812">Transmembrane</keyword>
<feature type="transmembrane region" description="Helical" evidence="5">
    <location>
        <begin position="204"/>
        <end position="229"/>
    </location>
</feature>
<name>A0A1G9AWX7_9BACT</name>
<dbReference type="InterPro" id="IPR011527">
    <property type="entry name" value="ABC1_TM_dom"/>
</dbReference>
<dbReference type="InterPro" id="IPR039421">
    <property type="entry name" value="Type_1_exporter"/>
</dbReference>
<proteinExistence type="predicted"/>